<dbReference type="GO" id="GO:0016020">
    <property type="term" value="C:membrane"/>
    <property type="evidence" value="ECO:0007669"/>
    <property type="project" value="UniProtKB-SubCell"/>
</dbReference>
<evidence type="ECO:0000256" key="2">
    <source>
        <dbReference type="ARBA" id="ARBA00010532"/>
    </source>
</evidence>
<protein>
    <submittedName>
        <fullName evidence="8">Uncharacterized protein</fullName>
    </submittedName>
</protein>
<evidence type="ECO:0000256" key="5">
    <source>
        <dbReference type="ARBA" id="ARBA00023136"/>
    </source>
</evidence>
<comment type="subcellular location">
    <subcellularLocation>
        <location evidence="1">Membrane</location>
    </subcellularLocation>
</comment>
<evidence type="ECO:0000256" key="7">
    <source>
        <dbReference type="SAM" id="Phobius"/>
    </source>
</evidence>
<dbReference type="EMBL" id="BTSX01000006">
    <property type="protein sequence ID" value="GMT03458.1"/>
    <property type="molecule type" value="Genomic_DNA"/>
</dbReference>
<dbReference type="PRINTS" id="PR01609">
    <property type="entry name" value="CD36FAMILY"/>
</dbReference>
<dbReference type="Proteomes" id="UP001432027">
    <property type="component" value="Unassembled WGS sequence"/>
</dbReference>
<dbReference type="PANTHER" id="PTHR11923">
    <property type="entry name" value="SCAVENGER RECEPTOR CLASS B TYPE-1 SR-B1"/>
    <property type="match status" value="1"/>
</dbReference>
<evidence type="ECO:0000256" key="1">
    <source>
        <dbReference type="ARBA" id="ARBA00004370"/>
    </source>
</evidence>
<sequence length="435" mass="50052">MQQSTDSRRRRKVFFFVTIPALIGCILLFFGKHIAFPRILGEIFRLRQNEDGSLSMVTQHWADYPADIMYNFYLWNLTNPYEMIYEGAIPRFQEHGPYAYLGAERKENLTWSSDGKEVHYRNRRNWHFDSAASCATCTEKDLFVVANVAYAAVAYIVAHNDIHPLISTVLDLSILTTGSAPVQTVEAGGLLFNSFQDPLISLQYSSFVKRLEKFMGGTIFGIKLPEYPNPGLLPLYNNTYEPEYRVQTGQKSMDDYTKIITYGGRRYQDWFMGDAAEIQNCNDGGFNKQFLQPNDKLNVFRSYLGRSFEMEFHEESAHDSVPTYVYRINRDEFNTNAEKMIGMRYENIEGVDYAPTWPVCPSDHVYSPNDTRCAQVECTREVNFCDNCCNGSHYGPTVFTPHGFYPLRVFPGRLGRVPFAVFMSPPHMLWAPKEV</sequence>
<dbReference type="InterPro" id="IPR002159">
    <property type="entry name" value="CD36_fam"/>
</dbReference>
<feature type="non-terminal residue" evidence="8">
    <location>
        <position position="435"/>
    </location>
</feature>
<proteinExistence type="inferred from homology"/>
<gene>
    <name evidence="8" type="ORF">PENTCL1PPCAC_25632</name>
</gene>
<comment type="caution">
    <text evidence="8">The sequence shown here is derived from an EMBL/GenBank/DDBJ whole genome shotgun (WGS) entry which is preliminary data.</text>
</comment>
<evidence type="ECO:0000313" key="8">
    <source>
        <dbReference type="EMBL" id="GMT03458.1"/>
    </source>
</evidence>
<keyword evidence="4 7" id="KW-1133">Transmembrane helix</keyword>
<keyword evidence="5 7" id="KW-0472">Membrane</keyword>
<evidence type="ECO:0000256" key="3">
    <source>
        <dbReference type="ARBA" id="ARBA00022692"/>
    </source>
</evidence>
<dbReference type="GO" id="GO:0005737">
    <property type="term" value="C:cytoplasm"/>
    <property type="evidence" value="ECO:0007669"/>
    <property type="project" value="TreeGrafter"/>
</dbReference>
<accession>A0AAV5UAS0</accession>
<keyword evidence="3 7" id="KW-0812">Transmembrane</keyword>
<name>A0AAV5UAS0_9BILA</name>
<dbReference type="AlphaFoldDB" id="A0AAV5UAS0"/>
<evidence type="ECO:0000256" key="4">
    <source>
        <dbReference type="ARBA" id="ARBA00022989"/>
    </source>
</evidence>
<reference evidence="8" key="1">
    <citation type="submission" date="2023-10" db="EMBL/GenBank/DDBJ databases">
        <title>Genome assembly of Pristionchus species.</title>
        <authorList>
            <person name="Yoshida K."/>
            <person name="Sommer R.J."/>
        </authorList>
    </citation>
    <scope>NUCLEOTIDE SEQUENCE</scope>
    <source>
        <strain evidence="8">RS0144</strain>
    </source>
</reference>
<evidence type="ECO:0000256" key="6">
    <source>
        <dbReference type="ARBA" id="ARBA00023180"/>
    </source>
</evidence>
<dbReference type="Pfam" id="PF01130">
    <property type="entry name" value="CD36"/>
    <property type="match status" value="1"/>
</dbReference>
<comment type="similarity">
    <text evidence="2">Belongs to the CD36 family.</text>
</comment>
<keyword evidence="9" id="KW-1185">Reference proteome</keyword>
<keyword evidence="6" id="KW-0325">Glycoprotein</keyword>
<evidence type="ECO:0000313" key="9">
    <source>
        <dbReference type="Proteomes" id="UP001432027"/>
    </source>
</evidence>
<dbReference type="GO" id="GO:0005044">
    <property type="term" value="F:scavenger receptor activity"/>
    <property type="evidence" value="ECO:0007669"/>
    <property type="project" value="TreeGrafter"/>
</dbReference>
<dbReference type="PANTHER" id="PTHR11923:SF55">
    <property type="entry name" value="SCAVENGER RECEPTOR (CD36 FAMILY) RELATED"/>
    <property type="match status" value="1"/>
</dbReference>
<feature type="transmembrane region" description="Helical" evidence="7">
    <location>
        <begin position="12"/>
        <end position="30"/>
    </location>
</feature>
<organism evidence="8 9">
    <name type="scientific">Pristionchus entomophagus</name>
    <dbReference type="NCBI Taxonomy" id="358040"/>
    <lineage>
        <taxon>Eukaryota</taxon>
        <taxon>Metazoa</taxon>
        <taxon>Ecdysozoa</taxon>
        <taxon>Nematoda</taxon>
        <taxon>Chromadorea</taxon>
        <taxon>Rhabditida</taxon>
        <taxon>Rhabditina</taxon>
        <taxon>Diplogasteromorpha</taxon>
        <taxon>Diplogasteroidea</taxon>
        <taxon>Neodiplogasteridae</taxon>
        <taxon>Pristionchus</taxon>
    </lineage>
</organism>